<evidence type="ECO:0000313" key="1">
    <source>
        <dbReference type="EMBL" id="MCD9645798.1"/>
    </source>
</evidence>
<gene>
    <name evidence="1" type="ORF">HAX54_035053</name>
</gene>
<keyword evidence="2" id="KW-1185">Reference proteome</keyword>
<proteinExistence type="predicted"/>
<reference evidence="1 2" key="1">
    <citation type="journal article" date="2021" name="BMC Genomics">
        <title>Datura genome reveals duplications of psychoactive alkaloid biosynthetic genes and high mutation rate following tissue culture.</title>
        <authorList>
            <person name="Rajewski A."/>
            <person name="Carter-House D."/>
            <person name="Stajich J."/>
            <person name="Litt A."/>
        </authorList>
    </citation>
    <scope>NUCLEOTIDE SEQUENCE [LARGE SCALE GENOMIC DNA]</scope>
    <source>
        <strain evidence="1">AR-01</strain>
    </source>
</reference>
<organism evidence="1 2">
    <name type="scientific">Datura stramonium</name>
    <name type="common">Jimsonweed</name>
    <name type="synonym">Common thornapple</name>
    <dbReference type="NCBI Taxonomy" id="4076"/>
    <lineage>
        <taxon>Eukaryota</taxon>
        <taxon>Viridiplantae</taxon>
        <taxon>Streptophyta</taxon>
        <taxon>Embryophyta</taxon>
        <taxon>Tracheophyta</taxon>
        <taxon>Spermatophyta</taxon>
        <taxon>Magnoliopsida</taxon>
        <taxon>eudicotyledons</taxon>
        <taxon>Gunneridae</taxon>
        <taxon>Pentapetalae</taxon>
        <taxon>asterids</taxon>
        <taxon>lamiids</taxon>
        <taxon>Solanales</taxon>
        <taxon>Solanaceae</taxon>
        <taxon>Solanoideae</taxon>
        <taxon>Datureae</taxon>
        <taxon>Datura</taxon>
    </lineage>
</organism>
<dbReference type="EMBL" id="JACEIK010004551">
    <property type="protein sequence ID" value="MCD9645798.1"/>
    <property type="molecule type" value="Genomic_DNA"/>
</dbReference>
<protein>
    <submittedName>
        <fullName evidence="1">Uncharacterized protein</fullName>
    </submittedName>
</protein>
<name>A0ABS8VFL7_DATST</name>
<dbReference type="Proteomes" id="UP000823775">
    <property type="component" value="Unassembled WGS sequence"/>
</dbReference>
<evidence type="ECO:0000313" key="2">
    <source>
        <dbReference type="Proteomes" id="UP000823775"/>
    </source>
</evidence>
<sequence>VEPQVGVRSFGAMPLTGISPVSRRSEPAKYRRFEVDSFKDDSPDIYDQFQIRDWEPLTMPLDPYSLSWYGNFKPLIGHDRTS</sequence>
<feature type="non-terminal residue" evidence="1">
    <location>
        <position position="1"/>
    </location>
</feature>
<comment type="caution">
    <text evidence="1">The sequence shown here is derived from an EMBL/GenBank/DDBJ whole genome shotgun (WGS) entry which is preliminary data.</text>
</comment>
<accession>A0ABS8VFL7</accession>